<feature type="domain" description="DUF11" evidence="1">
    <location>
        <begin position="889"/>
        <end position="986"/>
    </location>
</feature>
<keyword evidence="3" id="KW-1185">Reference proteome</keyword>
<evidence type="ECO:0000259" key="1">
    <source>
        <dbReference type="Pfam" id="PF01345"/>
    </source>
</evidence>
<dbReference type="InterPro" id="IPR051172">
    <property type="entry name" value="Chlamydia_OmcB"/>
</dbReference>
<protein>
    <submittedName>
        <fullName evidence="2">DUF11 domain-containing protein</fullName>
    </submittedName>
</protein>
<dbReference type="Pfam" id="PF01345">
    <property type="entry name" value="DUF11"/>
    <property type="match status" value="5"/>
</dbReference>
<dbReference type="NCBIfam" id="TIGR01451">
    <property type="entry name" value="B_ant_repeat"/>
    <property type="match status" value="7"/>
</dbReference>
<organism evidence="2 3">
    <name type="scientific">Clostridium frigoris</name>
    <dbReference type="NCBI Taxonomy" id="205327"/>
    <lineage>
        <taxon>Bacteria</taxon>
        <taxon>Bacillati</taxon>
        <taxon>Bacillota</taxon>
        <taxon>Clostridia</taxon>
        <taxon>Eubacteriales</taxon>
        <taxon>Clostridiaceae</taxon>
        <taxon>Clostridium</taxon>
    </lineage>
</organism>
<gene>
    <name evidence="2" type="ORF">KPL37_15490</name>
</gene>
<dbReference type="RefSeq" id="WP_216150830.1">
    <property type="nucleotide sequence ID" value="NZ_JAHLDV010000048.1"/>
</dbReference>
<dbReference type="Proteomes" id="UP000776252">
    <property type="component" value="Unassembled WGS sequence"/>
</dbReference>
<proteinExistence type="predicted"/>
<dbReference type="InterPro" id="IPR047589">
    <property type="entry name" value="DUF11_rpt"/>
</dbReference>
<accession>A0ABS6BWR6</accession>
<dbReference type="PANTHER" id="PTHR34819">
    <property type="entry name" value="LARGE CYSTEINE-RICH PERIPLASMIC PROTEIN OMCB"/>
    <property type="match status" value="1"/>
</dbReference>
<comment type="caution">
    <text evidence="2">The sequence shown here is derived from an EMBL/GenBank/DDBJ whole genome shotgun (WGS) entry which is preliminary data.</text>
</comment>
<feature type="domain" description="DUF11" evidence="1">
    <location>
        <begin position="1731"/>
        <end position="1806"/>
    </location>
</feature>
<name>A0ABS6BWR6_9CLOT</name>
<dbReference type="InterPro" id="IPR001434">
    <property type="entry name" value="OmcB-like_DUF11"/>
</dbReference>
<evidence type="ECO:0000313" key="2">
    <source>
        <dbReference type="EMBL" id="MBU3161125.1"/>
    </source>
</evidence>
<feature type="domain" description="DUF11" evidence="1">
    <location>
        <begin position="2293"/>
        <end position="2381"/>
    </location>
</feature>
<feature type="domain" description="DUF11" evidence="1">
    <location>
        <begin position="602"/>
        <end position="707"/>
    </location>
</feature>
<evidence type="ECO:0000313" key="3">
    <source>
        <dbReference type="Proteomes" id="UP000776252"/>
    </source>
</evidence>
<dbReference type="EMBL" id="JAHLDV010000048">
    <property type="protein sequence ID" value="MBU3161125.1"/>
    <property type="molecule type" value="Genomic_DNA"/>
</dbReference>
<reference evidence="2 3" key="1">
    <citation type="submission" date="2021-06" db="EMBL/GenBank/DDBJ databases">
        <title>Clostridia strains as spoilage organisms.</title>
        <authorList>
            <person name="Wambui J."/>
            <person name="Stephan R."/>
            <person name="Stevens M.J.A."/>
        </authorList>
    </citation>
    <scope>NUCLEOTIDE SEQUENCE [LARGE SCALE GENOMIC DNA]</scope>
    <source>
        <strain evidence="2 3">DSM 14204</strain>
    </source>
</reference>
<feature type="domain" description="DUF11" evidence="1">
    <location>
        <begin position="1459"/>
        <end position="1556"/>
    </location>
</feature>
<sequence length="2442" mass="257311">MAITPADFNVSISPSPISVTVGFTRNVNLSFSNTSLTERGYNLKATLTLPDGVSYAGGAIPPTSIVDGPGGTLILTWINIKDLAPNEIGYQLGVILKADEFFRDTGLPVPFDVPLTSVDLIGTVDTLPRGNDDPGNVEISKTDSSTFIPLRYTLTKAAPGKMPKGAGLLSPATAPLWPYQYTLTVENNSREPSTVTLIDDLANGVRYLNALLVTGPDSALLSFPTVTIPSVGPGCQDFVTIDWGTVVLSTFSVNTIVFTAAIWDNYTIGCAENSGAKIRHMAPMQNVATLTGLSGPVQGITVTSAMDITIDKSAVPSPITDVNVTNNYTLTYRVNQYDNVGNVIITDTISNAQEYDVGSASLIPVNPNPPINIDGTTTLTWNLGLLTTGTTGSITFDTTTSTNYYLHDPVVAADGISNSVIINGINQTTITPTPDSSSVRLEIVVSSITKEIINYFYKDGTPKTSDVVAPGDGVEFKITYSAVGITAEQRDIQVDEYAPPNMGPLTAALPVTYGGTLGTSFIPVTVAPNGLRWFLGTVPGNTLWTANFIIPVANIDFVGVNNNLAKLAGINTQGLSYSSRDQVEVKFGQPNINFVKTVTGPDVNAIKAGENYTYSVTISNPQNLAGDVTDAFEMDLTDVIPTGLIYTGTSSVTGTGTHSIPVFAGQNVSMTINKLAPGQSLTLNYTVLVSPTVVSGQSYINNAVLQRPYSQPDRSYQFPGAPFTASTTLKALGITMTKLVAPILAKIGDIVTYILEATVPLGTTAFKVKVTDNFPVATQSFIAGSATKDGLLIVPTVLGGLVTFPTIPFVDATATAVTILYSFDVRVVNGTHVPDFIENQTDNATVAWDIDNIGTPAVSFSTSAILEVRTPNLTGRKEQRNVTTGGAFTTTNVSYNVGNVIQYRITITNTGAESAFNSVITDVLNPLLSFNAGSIITTNGSASALVNTITWNIPVIAAGASDTITFTVTTLSGVGADGRITDNASFIYNTNNNGFGISYGPINTNTVQIVAQAVTILKVAFPTQGEIGDNITYTITFTVPNGTIAYTPILTDTLPVGQTYIGPATRQDGIGPIVVVVPTVVGQIITFPTNPNIDASLGTRTLTYTFIARITSATHSTPFQETQTNTANINWGRTPVGNRVNRTFTVNVTARTPNITILKEQRNVSTSGSYTTSDIAGFPGDIIYYRFTIASNGASPAFNINLSDILSSKITFAGGIFGPTVGIVTPPLPGPGGTLAWNIPQLNNGLNAVYEFQVGINNGIGAGDSIPNNATSTYDSNDINPITYNENSNNVVIDIPLIAFAKTANTSVAAIGSTINYTLTVTLPSGVAVNNLTFTDVIPAGQNYVPLSFSGTPAPTGALLASPNQLIYTDNLPVRVGPLTLIYTFDTTVISGTTVPPYTQTQTNIADVQWSITPLGPLASVSDSKDIEIRSPHIIALKEQRLVPAGSFSTAPLIGIAALDVVEYRITLTNDGAGDAYNVVTTDTLDPSLSYLSLTSVSAGAVTPPPPSVNWTINPGTIIAGTSESLVFRVTVNVGPAPGTAVVDQTSTLYDTFSTNPTTLGPALSNEVAFNFNVPEIIKSVDKNGVFVGDIVNYTVAVTIPLGNIAYNVKITDTFPPEQTYNSSSLRVDGVLTVPVATSPLVTPIIPIINATATAVTVLYTFSATVNSITGPGPQQAQVDTATVDWDLSPIGPAGEPQSSNATVYVTNSDITIVKTQSNNIAGPYVQTPIQTSVGSLIYYKLSVTNPGPNTVFDVVSNDTFSSLLQVISVSNDAGSAIVDGNTVTWAISSILAPPPIITYNAIVTALVLPGGGTASTIPNFFTAVFNAANPPPEIEYGSKTSNIVLADLPTLQFTKAVSSNNVELGDIITYTLSVIVPNGTIAYNVVVGDTLPPEQNYVGNAFIGGSPVTASQVGQTITFPDLPIIDATAGEVTLEFTFEARVVIGNTSPPYTQLQTDNANVNYETDPQGTPGTPLTSTLDITVNNPSLSVTKAQSNVTQRSGFITTPISVNTGDIVRYQLEATSSGASPAYNVVITDVIGPFEQFVGIEQISAGSVTYNAITRTVTWVIAVIPPNTVYQLQFDIQVLPGVGAGGFNTDIANYVYGSNITTPIQFGPIDTNEVRQNYPNIQITKSSNINNTVIGNVVTYTVSLTIPSGTLAYNVQLFDTLNVGQQYNDNATLNGVPVIPDSVSGQLITFPLIPFVDATAGAVIFIYTFEALIVSAIVDPITLIETQINVSNVSWFIDPNTPAEPESATAQVNVTDSSIKITKLQRNVTKGDSFIDMPISGFPNQTVEYSLTVTNTGANPVYNVIITDILSNDLSFVSAVSVPIGTLIHSGGNTNGVVIWSFSPLNPGDIVTAVFSVTIVGKATGTIANLASGSFTLNPEEPTRFQAPDSNQVLLDVLQPIIQITGYSCATIVTKCNKKRNNHDCNKQCNKRY</sequence>
<dbReference type="PANTHER" id="PTHR34819:SF3">
    <property type="entry name" value="CELL SURFACE PROTEIN"/>
    <property type="match status" value="1"/>
</dbReference>